<dbReference type="InParanoid" id="A0A177D0C8"/>
<evidence type="ECO:0000313" key="4">
    <source>
        <dbReference type="Proteomes" id="UP000077069"/>
    </source>
</evidence>
<feature type="compositionally biased region" description="Low complexity" evidence="1">
    <location>
        <begin position="857"/>
        <end position="872"/>
    </location>
</feature>
<dbReference type="InterPro" id="IPR011009">
    <property type="entry name" value="Kinase-like_dom_sf"/>
</dbReference>
<reference evidence="3 4" key="1">
    <citation type="submission" date="2016-05" db="EMBL/GenBank/DDBJ databases">
        <title>Comparative analysis of secretome profiles of manganese(II)-oxidizing ascomycete fungi.</title>
        <authorList>
            <consortium name="DOE Joint Genome Institute"/>
            <person name="Zeiner C.A."/>
            <person name="Purvine S.O."/>
            <person name="Zink E.M."/>
            <person name="Wu S."/>
            <person name="Pasa-Tolic L."/>
            <person name="Chaput D.L."/>
            <person name="Haridas S."/>
            <person name="Grigoriev I.V."/>
            <person name="Santelli C.M."/>
            <person name="Hansel C.M."/>
        </authorList>
    </citation>
    <scope>NUCLEOTIDE SEQUENCE [LARGE SCALE GENOMIC DNA]</scope>
    <source>
        <strain evidence="3 4">AP3s5-JAC2a</strain>
    </source>
</reference>
<dbReference type="AlphaFoldDB" id="A0A177D0C8"/>
<dbReference type="SUPFAM" id="SSF56112">
    <property type="entry name" value="Protein kinase-like (PK-like)"/>
    <property type="match status" value="1"/>
</dbReference>
<dbReference type="Pfam" id="PF00069">
    <property type="entry name" value="Pkinase"/>
    <property type="match status" value="1"/>
</dbReference>
<dbReference type="InterPro" id="IPR000719">
    <property type="entry name" value="Prot_kinase_dom"/>
</dbReference>
<feature type="compositionally biased region" description="Polar residues" evidence="1">
    <location>
        <begin position="873"/>
        <end position="883"/>
    </location>
</feature>
<feature type="compositionally biased region" description="Low complexity" evidence="1">
    <location>
        <begin position="836"/>
        <end position="849"/>
    </location>
</feature>
<dbReference type="RefSeq" id="XP_018043052.1">
    <property type="nucleotide sequence ID" value="XM_018181258.1"/>
</dbReference>
<accession>A0A177D0C8</accession>
<feature type="region of interest" description="Disordered" evidence="1">
    <location>
        <begin position="736"/>
        <end position="789"/>
    </location>
</feature>
<keyword evidence="3" id="KW-0808">Transferase</keyword>
<dbReference type="GeneID" id="28764744"/>
<feature type="compositionally biased region" description="Low complexity" evidence="1">
    <location>
        <begin position="736"/>
        <end position="755"/>
    </location>
</feature>
<organism evidence="3 4">
    <name type="scientific">Paraphaeosphaeria sporulosa</name>
    <dbReference type="NCBI Taxonomy" id="1460663"/>
    <lineage>
        <taxon>Eukaryota</taxon>
        <taxon>Fungi</taxon>
        <taxon>Dikarya</taxon>
        <taxon>Ascomycota</taxon>
        <taxon>Pezizomycotina</taxon>
        <taxon>Dothideomycetes</taxon>
        <taxon>Pleosporomycetidae</taxon>
        <taxon>Pleosporales</taxon>
        <taxon>Massarineae</taxon>
        <taxon>Didymosphaeriaceae</taxon>
        <taxon>Paraphaeosphaeria</taxon>
    </lineage>
</organism>
<dbReference type="Gene3D" id="1.10.510.10">
    <property type="entry name" value="Transferase(Phosphotransferase) domain 1"/>
    <property type="match status" value="1"/>
</dbReference>
<name>A0A177D0C8_9PLEO</name>
<feature type="domain" description="Protein kinase" evidence="2">
    <location>
        <begin position="23"/>
        <end position="356"/>
    </location>
</feature>
<protein>
    <submittedName>
        <fullName evidence="3">Protein kinase-like protein Scy1</fullName>
    </submittedName>
</protein>
<feature type="compositionally biased region" description="Polar residues" evidence="1">
    <location>
        <begin position="941"/>
        <end position="955"/>
    </location>
</feature>
<dbReference type="SUPFAM" id="SSF48371">
    <property type="entry name" value="ARM repeat"/>
    <property type="match status" value="1"/>
</dbReference>
<gene>
    <name evidence="3" type="ORF">CC84DRAFT_1192780</name>
</gene>
<dbReference type="Proteomes" id="UP000077069">
    <property type="component" value="Unassembled WGS sequence"/>
</dbReference>
<proteinExistence type="predicted"/>
<dbReference type="PROSITE" id="PS50011">
    <property type="entry name" value="PROTEIN_KINASE_DOM"/>
    <property type="match status" value="1"/>
</dbReference>
<evidence type="ECO:0000256" key="1">
    <source>
        <dbReference type="SAM" id="MobiDB-lite"/>
    </source>
</evidence>
<dbReference type="InterPro" id="IPR011989">
    <property type="entry name" value="ARM-like"/>
</dbReference>
<evidence type="ECO:0000259" key="2">
    <source>
        <dbReference type="PROSITE" id="PS50011"/>
    </source>
</evidence>
<dbReference type="SMART" id="SM00220">
    <property type="entry name" value="S_TKc"/>
    <property type="match status" value="1"/>
</dbReference>
<dbReference type="PANTHER" id="PTHR12984">
    <property type="entry name" value="SCY1-RELATED S/T PROTEIN KINASE-LIKE"/>
    <property type="match status" value="1"/>
</dbReference>
<keyword evidence="4" id="KW-1185">Reference proteome</keyword>
<dbReference type="EMBL" id="KV441548">
    <property type="protein sequence ID" value="OAG12687.1"/>
    <property type="molecule type" value="Genomic_DNA"/>
</dbReference>
<dbReference type="InterPro" id="IPR051177">
    <property type="entry name" value="CIK-Related_Protein"/>
</dbReference>
<dbReference type="Gene3D" id="1.25.10.10">
    <property type="entry name" value="Leucine-rich Repeat Variant"/>
    <property type="match status" value="1"/>
</dbReference>
<feature type="compositionally biased region" description="Low complexity" evidence="1">
    <location>
        <begin position="884"/>
        <end position="902"/>
    </location>
</feature>
<keyword evidence="3" id="KW-0418">Kinase</keyword>
<dbReference type="GO" id="GO:0005524">
    <property type="term" value="F:ATP binding"/>
    <property type="evidence" value="ECO:0007669"/>
    <property type="project" value="InterPro"/>
</dbReference>
<dbReference type="Gene3D" id="3.30.200.20">
    <property type="entry name" value="Phosphorylase Kinase, domain 1"/>
    <property type="match status" value="1"/>
</dbReference>
<feature type="region of interest" description="Disordered" evidence="1">
    <location>
        <begin position="835"/>
        <end position="979"/>
    </location>
</feature>
<dbReference type="OrthoDB" id="79687at2759"/>
<dbReference type="PANTHER" id="PTHR12984:SF6">
    <property type="entry name" value="SCY1-LIKE PROTEIN 2"/>
    <property type="match status" value="1"/>
</dbReference>
<dbReference type="FunCoup" id="A0A177D0C8">
    <property type="interactions" value="772"/>
</dbReference>
<dbReference type="GO" id="GO:0004672">
    <property type="term" value="F:protein kinase activity"/>
    <property type="evidence" value="ECO:0007669"/>
    <property type="project" value="InterPro"/>
</dbReference>
<dbReference type="InterPro" id="IPR016024">
    <property type="entry name" value="ARM-type_fold"/>
</dbReference>
<dbReference type="CDD" id="cd14011">
    <property type="entry name" value="PK_SCY1_like"/>
    <property type="match status" value="1"/>
</dbReference>
<evidence type="ECO:0000313" key="3">
    <source>
        <dbReference type="EMBL" id="OAG12687.1"/>
    </source>
</evidence>
<sequence length="979" mass="105108">MFFNKFAADLSKSFNSNITNNYTLSQEPTSFSGPWKIYDAKGKKTKKPVSVFIFEKKSLEPPGGASLGGRSSGGSGLKRAHEEVVERLKKEASSLARLRHPSVLELVEPVEDTRGGGLMFATEPVTASLAGLLLEKDEQEKAGGVGGRRSRYVIEEENGQKRRRELEIDELEIQKGLLQIAKGLEFLHESAGLVHANLTPDAVFVNAKSDWKISGLSFCTPPENSTKATSVSPISLSEALNYDARLPSYVQLNLDYTSPDFVMDGNVTPAADMFSLGMLIIALYNSPHKSPMEFHGSTTSFKRAFSTTSSVPNKSNNFMSSQSMPRDVVNGVLDRLITRRPAQRINAREFQQAQYFDNILVSTIRFLDSLPAKTPNEKQQFLRGLPRILKEFPKSVMEKKVLPALLEETKDRELLALVLQNCFKIITMLPSGKRAFTEKVIPKLRETFLAIPKGPAQERDSLKEAGLMVLLENISVAANNCGGKEFKDDILPIVNYALESPTHSLVDAALRTLPVVLPILDFSTIKNELFPVIATIFAKTSSMGIKIRGLEAFRTLCGGSGEDQDGLQGDGLTGVIEAAKPKSSVSILDKYTIQEKVVPLLKGIKTKEPAVMMAALDVFKAIGSQVDSDFLAVDVLPILWQFSLGPLLNLGQFQAYMLLIKSLSARVENEQTRKLQELGANNAPTTSRNEFMSFGSLPGTNGLDTTNGDGGSDFEALVRGTQGAITGSDMLGGDPWANAPASASSSATLASRPAANRSGTARNASPAAAFAWSTPPVSPPPTNLAAPQTQRGMRTITPDNTLNSLNSTFPAMAPANPGIGSSFPQAQQKPMISMLSPTTTTPSYTTQSSGIDWTKASGTSSLSSNPWSNSGTTPSASSGLSNFSMTSPPAQPQTQQQSNPYSAFSIAPPPIKSTNSLGIAPPPSTGGTFNITLPPGIGARANSQLSMNSMVSRTGQQQNQNQQKPSSTQSWGSGGDSLI</sequence>